<dbReference type="GO" id="GO:0090729">
    <property type="term" value="F:toxin activity"/>
    <property type="evidence" value="ECO:0007669"/>
    <property type="project" value="InterPro"/>
</dbReference>
<comment type="caution">
    <text evidence="2">The sequence shown here is derived from an EMBL/GenBank/DDBJ whole genome shotgun (WGS) entry which is preliminary data.</text>
</comment>
<dbReference type="Pfam" id="PF03945">
    <property type="entry name" value="Endotoxin_N"/>
    <property type="match status" value="1"/>
</dbReference>
<dbReference type="GO" id="GO:0001907">
    <property type="term" value="P:symbiont-mediated killing of host cell"/>
    <property type="evidence" value="ECO:0007669"/>
    <property type="project" value="InterPro"/>
</dbReference>
<organism evidence="2 3">
    <name type="scientific">Ceratopteris richardii</name>
    <name type="common">Triangle waterfern</name>
    <dbReference type="NCBI Taxonomy" id="49495"/>
    <lineage>
        <taxon>Eukaryota</taxon>
        <taxon>Viridiplantae</taxon>
        <taxon>Streptophyta</taxon>
        <taxon>Embryophyta</taxon>
        <taxon>Tracheophyta</taxon>
        <taxon>Polypodiopsida</taxon>
        <taxon>Polypodiidae</taxon>
        <taxon>Polypodiales</taxon>
        <taxon>Pteridineae</taxon>
        <taxon>Pteridaceae</taxon>
        <taxon>Parkerioideae</taxon>
        <taxon>Ceratopteris</taxon>
    </lineage>
</organism>
<name>A0A8T2STV0_CERRI</name>
<dbReference type="InterPro" id="IPR036716">
    <property type="entry name" value="Pest_crys_N_sf"/>
</dbReference>
<evidence type="ECO:0000313" key="3">
    <source>
        <dbReference type="Proteomes" id="UP000825935"/>
    </source>
</evidence>
<protein>
    <recommendedName>
        <fullName evidence="1">Pesticidal crystal protein domain-containing protein</fullName>
    </recommendedName>
</protein>
<dbReference type="EMBL" id="CM035422">
    <property type="protein sequence ID" value="KAH7373201.1"/>
    <property type="molecule type" value="Genomic_DNA"/>
</dbReference>
<evidence type="ECO:0000259" key="1">
    <source>
        <dbReference type="Pfam" id="PF03945"/>
    </source>
</evidence>
<dbReference type="SUPFAM" id="SSF56849">
    <property type="entry name" value="delta-Endotoxin (insectocide), N-terminal domain"/>
    <property type="match status" value="1"/>
</dbReference>
<sequence>MDANDDKSSLRAADIIVSDWNNRIRSVILALTSKIPKVGGIASFIIGCFWPQDKIDVFEAIKEDIRNLVKQEILEYELNLHKSEVDGLKMILKRYEEAKNHEKGHFLTNWITEADKLSIIFRQSNNNTQLIHLDITLATLHLAALRERLDFGKQLYDEDNTEQWKKDLEDMYKTYVVDFFPSIFTQWKEWRANNIVYESWTETHPTAIPPFFRIESHAKLEDKIGGEVKRYSADLTDSTTIFKEICQDHKTRMCNDAYSAMAGSLSTTFSFLDTLPDNAKNFPKYDKAVFGRMFKGPYSEDLLASGGGYGFGAPVPIFRSHTQHDDYSSNSGSITKVVVREWNSIDAMQLIYENRQGGVAGNSGGGQRHDIDVRGKLLNGLNMGFSSRILASLQILYGDGTSSNKYGNRSGWRLSEVSAKGPDGYRVISWSYRTDYGPSNTYGPSVIQLEYAPLEEP</sequence>
<gene>
    <name evidence="2" type="ORF">KP509_17G043800</name>
</gene>
<accession>A0A8T2STV0</accession>
<proteinExistence type="predicted"/>
<dbReference type="InterPro" id="IPR005639">
    <property type="entry name" value="Pest_crys_dom_I"/>
</dbReference>
<dbReference type="OrthoDB" id="1918933at2759"/>
<evidence type="ECO:0000313" key="2">
    <source>
        <dbReference type="EMBL" id="KAH7373202.1"/>
    </source>
</evidence>
<dbReference type="Gene3D" id="1.20.190.10">
    <property type="entry name" value="Pesticidal crystal protein, N-terminal domain"/>
    <property type="match status" value="1"/>
</dbReference>
<dbReference type="EMBL" id="CM035422">
    <property type="protein sequence ID" value="KAH7373199.1"/>
    <property type="molecule type" value="Genomic_DNA"/>
</dbReference>
<dbReference type="OMA" id="VYGWSNN"/>
<feature type="domain" description="Pesticidal crystal protein" evidence="1">
    <location>
        <begin position="32"/>
        <end position="170"/>
    </location>
</feature>
<dbReference type="AlphaFoldDB" id="A0A8T2STV0"/>
<reference evidence="2" key="1">
    <citation type="submission" date="2021-08" db="EMBL/GenBank/DDBJ databases">
        <title>WGS assembly of Ceratopteris richardii.</title>
        <authorList>
            <person name="Marchant D.B."/>
            <person name="Chen G."/>
            <person name="Jenkins J."/>
            <person name="Shu S."/>
            <person name="Leebens-Mack J."/>
            <person name="Grimwood J."/>
            <person name="Schmutz J."/>
            <person name="Soltis P."/>
            <person name="Soltis D."/>
            <person name="Chen Z.-H."/>
        </authorList>
    </citation>
    <scope>NUCLEOTIDE SEQUENCE</scope>
    <source>
        <strain evidence="2">Whitten #5841</strain>
        <tissue evidence="2">Leaf</tissue>
    </source>
</reference>
<keyword evidence="3" id="KW-1185">Reference proteome</keyword>
<dbReference type="Proteomes" id="UP000825935">
    <property type="component" value="Chromosome 17"/>
</dbReference>
<dbReference type="EMBL" id="CM035422">
    <property type="protein sequence ID" value="KAH7373202.1"/>
    <property type="molecule type" value="Genomic_DNA"/>
</dbReference>